<feature type="region of interest" description="Disordered" evidence="1">
    <location>
        <begin position="134"/>
        <end position="157"/>
    </location>
</feature>
<dbReference type="InterPro" id="IPR013103">
    <property type="entry name" value="RVT_2"/>
</dbReference>
<comment type="caution">
    <text evidence="3">The sequence shown here is derived from an EMBL/GenBank/DDBJ whole genome shotgun (WGS) entry which is preliminary data.</text>
</comment>
<dbReference type="Proteomes" id="UP001418222">
    <property type="component" value="Unassembled WGS sequence"/>
</dbReference>
<feature type="compositionally biased region" description="Pro residues" evidence="1">
    <location>
        <begin position="1"/>
        <end position="12"/>
    </location>
</feature>
<dbReference type="EMBL" id="JBBWWQ010000001">
    <property type="protein sequence ID" value="KAK8957478.1"/>
    <property type="molecule type" value="Genomic_DNA"/>
</dbReference>
<reference evidence="3 4" key="1">
    <citation type="journal article" date="2022" name="Nat. Plants">
        <title>Genomes of leafy and leafless Platanthera orchids illuminate the evolution of mycoheterotrophy.</title>
        <authorList>
            <person name="Li M.H."/>
            <person name="Liu K.W."/>
            <person name="Li Z."/>
            <person name="Lu H.C."/>
            <person name="Ye Q.L."/>
            <person name="Zhang D."/>
            <person name="Wang J.Y."/>
            <person name="Li Y.F."/>
            <person name="Zhong Z.M."/>
            <person name="Liu X."/>
            <person name="Yu X."/>
            <person name="Liu D.K."/>
            <person name="Tu X.D."/>
            <person name="Liu B."/>
            <person name="Hao Y."/>
            <person name="Liao X.Y."/>
            <person name="Jiang Y.T."/>
            <person name="Sun W.H."/>
            <person name="Chen J."/>
            <person name="Chen Y.Q."/>
            <person name="Ai Y."/>
            <person name="Zhai J.W."/>
            <person name="Wu S.S."/>
            <person name="Zhou Z."/>
            <person name="Hsiao Y.Y."/>
            <person name="Wu W.L."/>
            <person name="Chen Y.Y."/>
            <person name="Lin Y.F."/>
            <person name="Hsu J.L."/>
            <person name="Li C.Y."/>
            <person name="Wang Z.W."/>
            <person name="Zhao X."/>
            <person name="Zhong W.Y."/>
            <person name="Ma X.K."/>
            <person name="Ma L."/>
            <person name="Huang J."/>
            <person name="Chen G.Z."/>
            <person name="Huang M.Z."/>
            <person name="Huang L."/>
            <person name="Peng D.H."/>
            <person name="Luo Y.B."/>
            <person name="Zou S.Q."/>
            <person name="Chen S.P."/>
            <person name="Lan S."/>
            <person name="Tsai W.C."/>
            <person name="Van de Peer Y."/>
            <person name="Liu Z.J."/>
        </authorList>
    </citation>
    <scope>NUCLEOTIDE SEQUENCE [LARGE SCALE GENOMIC DNA]</scope>
    <source>
        <strain evidence="3">Lor287</strain>
    </source>
</reference>
<organism evidence="3 4">
    <name type="scientific">Platanthera zijinensis</name>
    <dbReference type="NCBI Taxonomy" id="2320716"/>
    <lineage>
        <taxon>Eukaryota</taxon>
        <taxon>Viridiplantae</taxon>
        <taxon>Streptophyta</taxon>
        <taxon>Embryophyta</taxon>
        <taxon>Tracheophyta</taxon>
        <taxon>Spermatophyta</taxon>
        <taxon>Magnoliopsida</taxon>
        <taxon>Liliopsida</taxon>
        <taxon>Asparagales</taxon>
        <taxon>Orchidaceae</taxon>
        <taxon>Orchidoideae</taxon>
        <taxon>Orchideae</taxon>
        <taxon>Orchidinae</taxon>
        <taxon>Platanthera</taxon>
    </lineage>
</organism>
<feature type="compositionally biased region" description="Gly residues" evidence="1">
    <location>
        <begin position="18"/>
        <end position="27"/>
    </location>
</feature>
<feature type="domain" description="Reverse transcriptase Ty1/copia-type" evidence="2">
    <location>
        <begin position="392"/>
        <end position="460"/>
    </location>
</feature>
<evidence type="ECO:0000313" key="4">
    <source>
        <dbReference type="Proteomes" id="UP001418222"/>
    </source>
</evidence>
<accession>A0AAP0C1D0</accession>
<dbReference type="Pfam" id="PF07727">
    <property type="entry name" value="RVT_2"/>
    <property type="match status" value="1"/>
</dbReference>
<name>A0AAP0C1D0_9ASPA</name>
<evidence type="ECO:0000259" key="2">
    <source>
        <dbReference type="Pfam" id="PF07727"/>
    </source>
</evidence>
<feature type="region of interest" description="Disordered" evidence="1">
    <location>
        <begin position="1"/>
        <end position="27"/>
    </location>
</feature>
<gene>
    <name evidence="3" type="ORF">KSP39_PZI000901</name>
</gene>
<keyword evidence="4" id="KW-1185">Reference proteome</keyword>
<sequence>MAPPEAIPPPGDSPHLNEGGGGGGRPGRWLGGQEIGLEDTLGRCIRHRFEDYGSIILFGHQHPWILQMEGKAKVDADISLIISISYFLVITRQFQRFMKKKKWRTRSSYSSYSKDEYYRKKKIPKEDRTVHIIADCPDKRKESKDKKKQQVKGSESEGDVHQLIDEYGGLLQALKKNKFLVKLQAIEIESLKLAVADSAKMLDLKLNEVVNPTNRYDHDTTHGHCEHGNHMGKGENAYRPHCRHAHQVQEVFLKSDAPAPTLNKTAGNKAVKSSPKNSFPVRTVAGFQTNKDLGPTSKLGSKDRLDKLTINEDVPTRLVEDKDVSYPGGEQVFLDEEDSVEHQVEETREGHNAERFPQARIHLKDHPVHQTLVMQVKIDAMQEELSQFKRCKVWELVPKPKDHNIIGTKWIYRNKLDENGTIFKNKARLVAKGYKQEEGIDFDQTFAPVARMDVIRLFLANDAY</sequence>
<dbReference type="AlphaFoldDB" id="A0AAP0C1D0"/>
<protein>
    <recommendedName>
        <fullName evidence="2">Reverse transcriptase Ty1/copia-type domain-containing protein</fullName>
    </recommendedName>
</protein>
<proteinExistence type="predicted"/>
<evidence type="ECO:0000256" key="1">
    <source>
        <dbReference type="SAM" id="MobiDB-lite"/>
    </source>
</evidence>
<feature type="compositionally biased region" description="Basic and acidic residues" evidence="1">
    <location>
        <begin position="134"/>
        <end position="145"/>
    </location>
</feature>
<evidence type="ECO:0000313" key="3">
    <source>
        <dbReference type="EMBL" id="KAK8957478.1"/>
    </source>
</evidence>